<feature type="domain" description="Transcriptional regulator SgrR N-terminal HTH" evidence="3">
    <location>
        <begin position="22"/>
        <end position="103"/>
    </location>
</feature>
<keyword evidence="1" id="KW-0238">DNA-binding</keyword>
<dbReference type="Pfam" id="PF12793">
    <property type="entry name" value="SgrR_N"/>
    <property type="match status" value="1"/>
</dbReference>
<dbReference type="Gene3D" id="3.10.105.10">
    <property type="entry name" value="Dipeptide-binding Protein, Domain 3"/>
    <property type="match status" value="1"/>
</dbReference>
<protein>
    <recommendedName>
        <fullName evidence="6">ABC transporter substrate-binding protein</fullName>
    </recommendedName>
</protein>
<evidence type="ECO:0008006" key="6">
    <source>
        <dbReference type="Google" id="ProtNLM"/>
    </source>
</evidence>
<dbReference type="EMBL" id="VOQF01000003">
    <property type="protein sequence ID" value="TXC91839.1"/>
    <property type="molecule type" value="Genomic_DNA"/>
</dbReference>
<organism evidence="4 5">
    <name type="scientific">Metabacillus litoralis</name>
    <dbReference type="NCBI Taxonomy" id="152268"/>
    <lineage>
        <taxon>Bacteria</taxon>
        <taxon>Bacillati</taxon>
        <taxon>Bacillota</taxon>
        <taxon>Bacilli</taxon>
        <taxon>Bacillales</taxon>
        <taxon>Bacillaceae</taxon>
        <taxon>Metabacillus</taxon>
    </lineage>
</organism>
<evidence type="ECO:0000313" key="5">
    <source>
        <dbReference type="Proteomes" id="UP000321363"/>
    </source>
</evidence>
<evidence type="ECO:0000256" key="1">
    <source>
        <dbReference type="ARBA" id="ARBA00023125"/>
    </source>
</evidence>
<dbReference type="InterPro" id="IPR000914">
    <property type="entry name" value="SBP_5_dom"/>
</dbReference>
<dbReference type="AlphaFoldDB" id="A0A5C6W7J4"/>
<dbReference type="GO" id="GO:1904680">
    <property type="term" value="F:peptide transmembrane transporter activity"/>
    <property type="evidence" value="ECO:0007669"/>
    <property type="project" value="TreeGrafter"/>
</dbReference>
<feature type="domain" description="Solute-binding protein family 5" evidence="2">
    <location>
        <begin position="179"/>
        <end position="488"/>
    </location>
</feature>
<dbReference type="Pfam" id="PF00496">
    <property type="entry name" value="SBP_bac_5"/>
    <property type="match status" value="1"/>
</dbReference>
<keyword evidence="5" id="KW-1185">Reference proteome</keyword>
<dbReference type="Gene3D" id="3.40.190.10">
    <property type="entry name" value="Periplasmic binding protein-like II"/>
    <property type="match status" value="1"/>
</dbReference>
<evidence type="ECO:0000313" key="4">
    <source>
        <dbReference type="EMBL" id="TXC91839.1"/>
    </source>
</evidence>
<reference evidence="4 5" key="1">
    <citation type="journal article" date="2005" name="Int. J. Syst. Evol. Microbiol.">
        <title>Bacillus litoralis sp. nov., isolated from a tidal flat of the Yellow Sea in Korea.</title>
        <authorList>
            <person name="Yoon J.H."/>
            <person name="Oh T.K."/>
        </authorList>
    </citation>
    <scope>NUCLEOTIDE SEQUENCE [LARGE SCALE GENOMIC DNA]</scope>
    <source>
        <strain evidence="4 5">SW-211</strain>
    </source>
</reference>
<dbReference type="InterPro" id="IPR025370">
    <property type="entry name" value="SgrR_HTH_N"/>
</dbReference>
<dbReference type="GO" id="GO:0015833">
    <property type="term" value="P:peptide transport"/>
    <property type="evidence" value="ECO:0007669"/>
    <property type="project" value="TreeGrafter"/>
</dbReference>
<sequence>MEKIMKKIEYLLLLRNEFIMRKNNEEIKVTSKELSSILSTSDRNTIYLIKNFMFMNYLKWIPGKGRGNRSSLIFSLTFTEVASLYVKEMVTENKVKDVINFANSYLSEDGLHEIYRLLHQSLGPQIEIKDSELTSRIKLLIPQEISTLDPINVQLYSEAHLISQIYNTLVIFDEKQEKLLPSLAYDWQPKEGGKKWTFLLRKSVQFHSGDFLTSKDIAFTFNKLLNTPCSTIHSLIKDIKEVEILSDHIIRFHLTEVNYFFPRVISSFQCAILHHLYDHRDKPNGTGPFFVKKHDQQFIQLEAFQFYFQERALIDQVDIWMDKFSQQIPNNMSQLETTAIESKTEDITHHQQLLGSRFLIFNSVKKCPVLDKNLRLSLINLVNPTTMIKELGGNRISIANSFLPKISVNSKTKNFSIERAKNFLKESNYSGETLQLFYFHLNEGHETASWIKKQAEYIGLSININPISPEAIPKLQVNSHADFILFSSILSKDTELSLLTLFESEFSFIRPYLPKEVKKYIDNQLRFFKRSEDTNERYQSLLKIESYLKENLVLHFLYHSTNTLNYQSHVKGMEFNSYGLIDFKKIWIQPDFL</sequence>
<accession>A0A5C6W7J4</accession>
<proteinExistence type="predicted"/>
<dbReference type="InterPro" id="IPR039424">
    <property type="entry name" value="SBP_5"/>
</dbReference>
<dbReference type="PANTHER" id="PTHR30290">
    <property type="entry name" value="PERIPLASMIC BINDING COMPONENT OF ABC TRANSPORTER"/>
    <property type="match status" value="1"/>
</dbReference>
<dbReference type="SUPFAM" id="SSF53850">
    <property type="entry name" value="Periplasmic binding protein-like II"/>
    <property type="match status" value="1"/>
</dbReference>
<comment type="caution">
    <text evidence="4">The sequence shown here is derived from an EMBL/GenBank/DDBJ whole genome shotgun (WGS) entry which is preliminary data.</text>
</comment>
<evidence type="ECO:0000259" key="2">
    <source>
        <dbReference type="Pfam" id="PF00496"/>
    </source>
</evidence>
<gene>
    <name evidence="4" type="ORF">FS935_05495</name>
</gene>
<name>A0A5C6W7J4_9BACI</name>
<dbReference type="PANTHER" id="PTHR30290:SF72">
    <property type="entry name" value="HTH-TYPE TRANSCRIPTIONAL REGULATOR SGRR"/>
    <property type="match status" value="1"/>
</dbReference>
<dbReference type="GO" id="GO:0003677">
    <property type="term" value="F:DNA binding"/>
    <property type="evidence" value="ECO:0007669"/>
    <property type="project" value="UniProtKB-KW"/>
</dbReference>
<evidence type="ECO:0000259" key="3">
    <source>
        <dbReference type="Pfam" id="PF12793"/>
    </source>
</evidence>
<dbReference type="Proteomes" id="UP000321363">
    <property type="component" value="Unassembled WGS sequence"/>
</dbReference>